<dbReference type="InterPro" id="IPR001565">
    <property type="entry name" value="Synaptotagmin"/>
</dbReference>
<dbReference type="Proteomes" id="UP000585614">
    <property type="component" value="Unassembled WGS sequence"/>
</dbReference>
<proteinExistence type="inferred from homology"/>
<evidence type="ECO:0000256" key="1">
    <source>
        <dbReference type="ARBA" id="ARBA00006996"/>
    </source>
</evidence>
<dbReference type="GO" id="GO:0098793">
    <property type="term" value="C:presynapse"/>
    <property type="evidence" value="ECO:0007669"/>
    <property type="project" value="GOC"/>
</dbReference>
<dbReference type="CDD" id="cd08388">
    <property type="entry name" value="C2A_Synaptotagmin-4-11"/>
    <property type="match status" value="1"/>
</dbReference>
<feature type="transmembrane region" description="Helical" evidence="4">
    <location>
        <begin position="16"/>
        <end position="40"/>
    </location>
</feature>
<evidence type="ECO:0000313" key="6">
    <source>
        <dbReference type="EMBL" id="KAF6293857.1"/>
    </source>
</evidence>
<keyword evidence="4" id="KW-0472">Membrane</keyword>
<dbReference type="PANTHER" id="PTHR10024">
    <property type="entry name" value="SYNAPTOTAGMIN"/>
    <property type="match status" value="1"/>
</dbReference>
<dbReference type="GO" id="GO:0005509">
    <property type="term" value="F:calcium ion binding"/>
    <property type="evidence" value="ECO:0007669"/>
    <property type="project" value="TreeGrafter"/>
</dbReference>
<dbReference type="GO" id="GO:0000149">
    <property type="term" value="F:SNARE binding"/>
    <property type="evidence" value="ECO:0007669"/>
    <property type="project" value="TreeGrafter"/>
</dbReference>
<keyword evidence="4" id="KW-0812">Transmembrane</keyword>
<keyword evidence="2" id="KW-0677">Repeat</keyword>
<evidence type="ECO:0000256" key="4">
    <source>
        <dbReference type="SAM" id="Phobius"/>
    </source>
</evidence>
<dbReference type="PROSITE" id="PS50004">
    <property type="entry name" value="C2"/>
    <property type="match status" value="1"/>
</dbReference>
<sequence>MAEITNIRPSFDVSPVVAGLIGASVLVVCVSVTVFVWTCCHQQAEKKHKNPPYKFIHMLKGISIYPETLSNKKKILKVRRDKDGPGRGGGRGNLLVDAAEAGLLGRDKGPRGPSSGACIDQLPIKVDYGEELRSPMASLTPGESKTTSPSSPEEDVMLGSLTFSVDYNFPKKALVVTIQEAHGLPVMDDQTQGSDPYIKMTILPDKRHRVKTRVLRKTLDPVFDETFTFYGIPYSQLQDLLLHFLVLSFDRFSRDDVIGEVMVPLAGVDPSTGKVQLTRDIIKRNIQF</sequence>
<dbReference type="GO" id="GO:0030424">
    <property type="term" value="C:axon"/>
    <property type="evidence" value="ECO:0007669"/>
    <property type="project" value="TreeGrafter"/>
</dbReference>
<dbReference type="SMART" id="SM00239">
    <property type="entry name" value="C2"/>
    <property type="match status" value="1"/>
</dbReference>
<protein>
    <submittedName>
        <fullName evidence="6">Synaptotagmin 11</fullName>
    </submittedName>
</protein>
<accession>A0A7J7T0I0</accession>
<dbReference type="Pfam" id="PF00168">
    <property type="entry name" value="C2"/>
    <property type="match status" value="1"/>
</dbReference>
<keyword evidence="4" id="KW-1133">Transmembrane helix</keyword>
<comment type="similarity">
    <text evidence="1">Belongs to the synaptotagmin family.</text>
</comment>
<comment type="caution">
    <text evidence="6">The sequence shown here is derived from an EMBL/GenBank/DDBJ whole genome shotgun (WGS) entry which is preliminary data.</text>
</comment>
<evidence type="ECO:0000259" key="5">
    <source>
        <dbReference type="PROSITE" id="PS50004"/>
    </source>
</evidence>
<name>A0A7J7T0I0_RHIFE</name>
<dbReference type="AlphaFoldDB" id="A0A7J7T0I0"/>
<dbReference type="FunFam" id="2.60.40.150:FF:000051">
    <property type="entry name" value="Synaptotagmin 11"/>
    <property type="match status" value="1"/>
</dbReference>
<evidence type="ECO:0000256" key="3">
    <source>
        <dbReference type="SAM" id="MobiDB-lite"/>
    </source>
</evidence>
<evidence type="ECO:0000256" key="2">
    <source>
        <dbReference type="ARBA" id="ARBA00022737"/>
    </source>
</evidence>
<gene>
    <name evidence="6" type="ORF">mRhiFer1_016478</name>
</gene>
<feature type="compositionally biased region" description="Low complexity" evidence="3">
    <location>
        <begin position="140"/>
        <end position="151"/>
    </location>
</feature>
<dbReference type="GO" id="GO:0048791">
    <property type="term" value="P:calcium ion-regulated exocytosis of neurotransmitter"/>
    <property type="evidence" value="ECO:0007669"/>
    <property type="project" value="TreeGrafter"/>
</dbReference>
<dbReference type="EMBL" id="JACAGC010000021">
    <property type="protein sequence ID" value="KAF6293857.1"/>
    <property type="molecule type" value="Genomic_DNA"/>
</dbReference>
<organism evidence="6 7">
    <name type="scientific">Rhinolophus ferrumequinum</name>
    <name type="common">Greater horseshoe bat</name>
    <dbReference type="NCBI Taxonomy" id="59479"/>
    <lineage>
        <taxon>Eukaryota</taxon>
        <taxon>Metazoa</taxon>
        <taxon>Chordata</taxon>
        <taxon>Craniata</taxon>
        <taxon>Vertebrata</taxon>
        <taxon>Euteleostomi</taxon>
        <taxon>Mammalia</taxon>
        <taxon>Eutheria</taxon>
        <taxon>Laurasiatheria</taxon>
        <taxon>Chiroptera</taxon>
        <taxon>Yinpterochiroptera</taxon>
        <taxon>Rhinolophoidea</taxon>
        <taxon>Rhinolophidae</taxon>
        <taxon>Rhinolophinae</taxon>
        <taxon>Rhinolophus</taxon>
    </lineage>
</organism>
<dbReference type="GO" id="GO:0001786">
    <property type="term" value="F:phosphatidylserine binding"/>
    <property type="evidence" value="ECO:0007669"/>
    <property type="project" value="TreeGrafter"/>
</dbReference>
<dbReference type="InterPro" id="IPR000008">
    <property type="entry name" value="C2_dom"/>
</dbReference>
<dbReference type="GO" id="GO:0005544">
    <property type="term" value="F:calcium-dependent phospholipid binding"/>
    <property type="evidence" value="ECO:0007669"/>
    <property type="project" value="TreeGrafter"/>
</dbReference>
<evidence type="ECO:0000313" key="7">
    <source>
        <dbReference type="Proteomes" id="UP000585614"/>
    </source>
</evidence>
<dbReference type="GO" id="GO:0005886">
    <property type="term" value="C:plasma membrane"/>
    <property type="evidence" value="ECO:0007669"/>
    <property type="project" value="TreeGrafter"/>
</dbReference>
<dbReference type="GO" id="GO:0006906">
    <property type="term" value="P:vesicle fusion"/>
    <property type="evidence" value="ECO:0007669"/>
    <property type="project" value="TreeGrafter"/>
</dbReference>
<reference evidence="6 7" key="1">
    <citation type="journal article" date="2020" name="Nature">
        <title>Six reference-quality genomes reveal evolution of bat adaptations.</title>
        <authorList>
            <person name="Jebb D."/>
            <person name="Huang Z."/>
            <person name="Pippel M."/>
            <person name="Hughes G.M."/>
            <person name="Lavrichenko K."/>
            <person name="Devanna P."/>
            <person name="Winkler S."/>
            <person name="Jermiin L.S."/>
            <person name="Skirmuntt E.C."/>
            <person name="Katzourakis A."/>
            <person name="Burkitt-Gray L."/>
            <person name="Ray D.A."/>
            <person name="Sullivan K.A.M."/>
            <person name="Roscito J.G."/>
            <person name="Kirilenko B.M."/>
            <person name="Davalos L.M."/>
            <person name="Corthals A.P."/>
            <person name="Power M.L."/>
            <person name="Jones G."/>
            <person name="Ransome R.D."/>
            <person name="Dechmann D.K.N."/>
            <person name="Locatelli A.G."/>
            <person name="Puechmaille S.J."/>
            <person name="Fedrigo O."/>
            <person name="Jarvis E.D."/>
            <person name="Hiller M."/>
            <person name="Vernes S.C."/>
            <person name="Myers E.W."/>
            <person name="Teeling E.C."/>
        </authorList>
    </citation>
    <scope>NUCLEOTIDE SEQUENCE [LARGE SCALE GENOMIC DNA]</scope>
    <source>
        <strain evidence="6">MRhiFer1</strain>
        <tissue evidence="6">Lung</tissue>
    </source>
</reference>
<dbReference type="PRINTS" id="PR00399">
    <property type="entry name" value="SYNAPTOTAGMN"/>
</dbReference>
<dbReference type="PANTHER" id="PTHR10024:SF115">
    <property type="entry name" value="SYNAPTOTAGMIN-11"/>
    <property type="match status" value="1"/>
</dbReference>
<dbReference type="GO" id="GO:0070382">
    <property type="term" value="C:exocytic vesicle"/>
    <property type="evidence" value="ECO:0007669"/>
    <property type="project" value="TreeGrafter"/>
</dbReference>
<dbReference type="InterPro" id="IPR035892">
    <property type="entry name" value="C2_domain_sf"/>
</dbReference>
<dbReference type="SUPFAM" id="SSF49562">
    <property type="entry name" value="C2 domain (Calcium/lipid-binding domain, CaLB)"/>
    <property type="match status" value="1"/>
</dbReference>
<feature type="domain" description="C2" evidence="5">
    <location>
        <begin position="157"/>
        <end position="279"/>
    </location>
</feature>
<dbReference type="Gene3D" id="2.60.40.150">
    <property type="entry name" value="C2 domain"/>
    <property type="match status" value="1"/>
</dbReference>
<feature type="region of interest" description="Disordered" evidence="3">
    <location>
        <begin position="135"/>
        <end position="154"/>
    </location>
</feature>
<dbReference type="GO" id="GO:0030276">
    <property type="term" value="F:clathrin binding"/>
    <property type="evidence" value="ECO:0007669"/>
    <property type="project" value="TreeGrafter"/>
</dbReference>